<reference evidence="3" key="1">
    <citation type="submission" date="2018-06" db="EMBL/GenBank/DDBJ databases">
        <authorList>
            <person name="Zhirakovskaya E."/>
        </authorList>
    </citation>
    <scope>NUCLEOTIDE SEQUENCE</scope>
</reference>
<dbReference type="GO" id="GO:0120147">
    <property type="term" value="F:formylglycine-generating oxidase activity"/>
    <property type="evidence" value="ECO:0007669"/>
    <property type="project" value="TreeGrafter"/>
</dbReference>
<dbReference type="PANTHER" id="PTHR23150">
    <property type="entry name" value="SULFATASE MODIFYING FACTOR 1, 2"/>
    <property type="match status" value="1"/>
</dbReference>
<dbReference type="InterPro" id="IPR016187">
    <property type="entry name" value="CTDL_fold"/>
</dbReference>
<evidence type="ECO:0000256" key="1">
    <source>
        <dbReference type="SAM" id="Phobius"/>
    </source>
</evidence>
<dbReference type="EMBL" id="UOGF01000081">
    <property type="protein sequence ID" value="VAX32020.1"/>
    <property type="molecule type" value="Genomic_DNA"/>
</dbReference>
<proteinExistence type="predicted"/>
<keyword evidence="1" id="KW-0812">Transmembrane</keyword>
<dbReference type="InterPro" id="IPR001763">
    <property type="entry name" value="Rhodanese-like_dom"/>
</dbReference>
<protein>
    <recommendedName>
        <fullName evidence="2">Rhodanese domain-containing protein</fullName>
    </recommendedName>
</protein>
<dbReference type="Gene3D" id="3.90.1580.10">
    <property type="entry name" value="paralog of FGE (formylglycine-generating enzyme)"/>
    <property type="match status" value="1"/>
</dbReference>
<gene>
    <name evidence="3" type="ORF">MNBD_NITROSPIRAE01-1853</name>
</gene>
<accession>A0A3B1DAZ8</accession>
<dbReference type="PROSITE" id="PS50206">
    <property type="entry name" value="RHODANESE_3"/>
    <property type="match status" value="1"/>
</dbReference>
<name>A0A3B1DAZ8_9ZZZZ</name>
<keyword evidence="1" id="KW-1133">Transmembrane helix</keyword>
<dbReference type="PANTHER" id="PTHR23150:SF19">
    <property type="entry name" value="FORMYLGLYCINE-GENERATING ENZYME"/>
    <property type="match status" value="1"/>
</dbReference>
<dbReference type="SUPFAM" id="SSF56436">
    <property type="entry name" value="C-type lectin-like"/>
    <property type="match status" value="1"/>
</dbReference>
<feature type="domain" description="Rhodanese" evidence="2">
    <location>
        <begin position="217"/>
        <end position="237"/>
    </location>
</feature>
<dbReference type="InterPro" id="IPR042095">
    <property type="entry name" value="SUMF_sf"/>
</dbReference>
<organism evidence="3">
    <name type="scientific">hydrothermal vent metagenome</name>
    <dbReference type="NCBI Taxonomy" id="652676"/>
    <lineage>
        <taxon>unclassified sequences</taxon>
        <taxon>metagenomes</taxon>
        <taxon>ecological metagenomes</taxon>
    </lineage>
</organism>
<dbReference type="InterPro" id="IPR005532">
    <property type="entry name" value="SUMF_dom"/>
</dbReference>
<dbReference type="InterPro" id="IPR051043">
    <property type="entry name" value="Sulfatase_Mod_Factor_Kinase"/>
</dbReference>
<sequence>MFSSEVQAPDSIFEQKLSRGYLNRFLKKPFFSLFLLLGVLIVGFTAFMPAEEEGVPLKMVRIPSGPFIMGSDEVETDETKGELGNKKPFYLDEHPQRMLSIPDYYIDRFEVSNEDYARFVKEKRRNAPKYWGGASYRTGEALLPVVDVNWYEARDYCLFRGKRLPTEAEWEKAARGPDGNLYTWGNEFDATKGNVSAGSHGSIMMVGRFAHDKSVYNVYDLNGNVMEWTADWYKPFPGGDYRSDDFGEQFKVAKGDAYGDSGHYTLSIFSRLPYRQNVEPETRLPFLGFRCVKS</sequence>
<evidence type="ECO:0000313" key="3">
    <source>
        <dbReference type="EMBL" id="VAX32020.1"/>
    </source>
</evidence>
<keyword evidence="1" id="KW-0472">Membrane</keyword>
<feature type="transmembrane region" description="Helical" evidence="1">
    <location>
        <begin position="30"/>
        <end position="50"/>
    </location>
</feature>
<evidence type="ECO:0000259" key="2">
    <source>
        <dbReference type="PROSITE" id="PS50206"/>
    </source>
</evidence>
<dbReference type="AlphaFoldDB" id="A0A3B1DAZ8"/>
<dbReference type="Pfam" id="PF03781">
    <property type="entry name" value="FGE-sulfatase"/>
    <property type="match status" value="1"/>
</dbReference>